<name>A0A151PIM3_ALLMI</name>
<reference evidence="2 3" key="1">
    <citation type="journal article" date="2012" name="Genome Biol.">
        <title>Sequencing three crocodilian genomes to illuminate the evolution of archosaurs and amniotes.</title>
        <authorList>
            <person name="St John J.A."/>
            <person name="Braun E.L."/>
            <person name="Isberg S.R."/>
            <person name="Miles L.G."/>
            <person name="Chong A.Y."/>
            <person name="Gongora J."/>
            <person name="Dalzell P."/>
            <person name="Moran C."/>
            <person name="Bed'hom B."/>
            <person name="Abzhanov A."/>
            <person name="Burgess S.C."/>
            <person name="Cooksey A.M."/>
            <person name="Castoe T.A."/>
            <person name="Crawford N.G."/>
            <person name="Densmore L.D."/>
            <person name="Drew J.C."/>
            <person name="Edwards S.V."/>
            <person name="Faircloth B.C."/>
            <person name="Fujita M.K."/>
            <person name="Greenwold M.J."/>
            <person name="Hoffmann F.G."/>
            <person name="Howard J.M."/>
            <person name="Iguchi T."/>
            <person name="Janes D.E."/>
            <person name="Khan S.Y."/>
            <person name="Kohno S."/>
            <person name="de Koning A.J."/>
            <person name="Lance S.L."/>
            <person name="McCarthy F.M."/>
            <person name="McCormack J.E."/>
            <person name="Merchant M.E."/>
            <person name="Peterson D.G."/>
            <person name="Pollock D.D."/>
            <person name="Pourmand N."/>
            <person name="Raney B.J."/>
            <person name="Roessler K.A."/>
            <person name="Sanford J.R."/>
            <person name="Sawyer R.H."/>
            <person name="Schmidt C.J."/>
            <person name="Triplett E.W."/>
            <person name="Tuberville T.D."/>
            <person name="Venegas-Anaya M."/>
            <person name="Howard J.T."/>
            <person name="Jarvis E.D."/>
            <person name="Guillette L.J.Jr."/>
            <person name="Glenn T.C."/>
            <person name="Green R.E."/>
            <person name="Ray D.A."/>
        </authorList>
    </citation>
    <scope>NUCLEOTIDE SEQUENCE [LARGE SCALE GENOMIC DNA]</scope>
    <source>
        <strain evidence="2">KSC_2009_1</strain>
    </source>
</reference>
<keyword evidence="3" id="KW-1185">Reference proteome</keyword>
<comment type="caution">
    <text evidence="2">The sequence shown here is derived from an EMBL/GenBank/DDBJ whole genome shotgun (WGS) entry which is preliminary data.</text>
</comment>
<gene>
    <name evidence="2" type="ORF">Y1Q_0004189</name>
</gene>
<sequence>MPRGGKRKTGIKEAPGELGPETAVPTESRAGTTLLTAQTSKACKKHKPHPYLESMKKSILPGSWPSHEKRDMD</sequence>
<organism evidence="2 3">
    <name type="scientific">Alligator mississippiensis</name>
    <name type="common">American alligator</name>
    <dbReference type="NCBI Taxonomy" id="8496"/>
    <lineage>
        <taxon>Eukaryota</taxon>
        <taxon>Metazoa</taxon>
        <taxon>Chordata</taxon>
        <taxon>Craniata</taxon>
        <taxon>Vertebrata</taxon>
        <taxon>Euteleostomi</taxon>
        <taxon>Archelosauria</taxon>
        <taxon>Archosauria</taxon>
        <taxon>Crocodylia</taxon>
        <taxon>Alligatoridae</taxon>
        <taxon>Alligatorinae</taxon>
        <taxon>Alligator</taxon>
    </lineage>
</organism>
<dbReference type="Proteomes" id="UP000050525">
    <property type="component" value="Unassembled WGS sequence"/>
</dbReference>
<evidence type="ECO:0000313" key="2">
    <source>
        <dbReference type="EMBL" id="KYO48832.1"/>
    </source>
</evidence>
<protein>
    <submittedName>
        <fullName evidence="2">Uncharacterized protein</fullName>
    </submittedName>
</protein>
<feature type="region of interest" description="Disordered" evidence="1">
    <location>
        <begin position="1"/>
        <end position="73"/>
    </location>
</feature>
<evidence type="ECO:0000313" key="3">
    <source>
        <dbReference type="Proteomes" id="UP000050525"/>
    </source>
</evidence>
<accession>A0A151PIM3</accession>
<feature type="compositionally biased region" description="Polar residues" evidence="1">
    <location>
        <begin position="29"/>
        <end position="41"/>
    </location>
</feature>
<dbReference type="EMBL" id="AKHW03000179">
    <property type="protein sequence ID" value="KYO48832.1"/>
    <property type="molecule type" value="Genomic_DNA"/>
</dbReference>
<proteinExistence type="predicted"/>
<evidence type="ECO:0000256" key="1">
    <source>
        <dbReference type="SAM" id="MobiDB-lite"/>
    </source>
</evidence>
<dbReference type="AlphaFoldDB" id="A0A151PIM3"/>